<keyword evidence="3" id="KW-0240">DNA-directed RNA polymerase</keyword>
<gene>
    <name evidence="7" type="ORF">TrST_g13466</name>
</gene>
<dbReference type="Pfam" id="PF06870">
    <property type="entry name" value="RNA_pol_I_A49"/>
    <property type="match status" value="1"/>
</dbReference>
<sequence length="469" mass="50938">MAKKDKSSKGKKRKVAQEETTDTTTTDTTTTDTTTDTTTSSSTQGATLVFKSGPAPPILQFTSNAPASDLPNNFKVTQDEASNSTTITGSTDTCTYTNVTVSPPSDDSDSDDDQLPAAPLTTTFSAVYDESTNTFTVYHEDNLSTSLRSLTQNIDVYKPVVSDHSLSASSLKDRRDALYKSFGSSKKLKVLKAQAANQVTVDAVVAGSTMYESMSSVTQSKSNSDFIKSATTSNALDPVALALESSRKLLLPPYNLSAKKPQDVYNARDIMGPETWAGISRVVDACSHKESWLSALLERDDYPESILKELKLIGDELKGGKDKGNDKDKIKVLVFLRHCWKFHNYMKKNTVRKSVEEVALGMGVPEYAASRILELFTQPLDGGGYGVMKQLKDKKCVHMLLLMMMSSEGCQVGNIKPLVKDMKMEVGAAMELLRQAGCTVKKGKVNGEDVLGVELKVPVVFPGVKRGRG</sequence>
<dbReference type="InterPro" id="IPR009668">
    <property type="entry name" value="RNA_pol-assoc_fac_A49-like"/>
</dbReference>
<organism evidence="7 8">
    <name type="scientific">Triparma strigata</name>
    <dbReference type="NCBI Taxonomy" id="1606541"/>
    <lineage>
        <taxon>Eukaryota</taxon>
        <taxon>Sar</taxon>
        <taxon>Stramenopiles</taxon>
        <taxon>Ochrophyta</taxon>
        <taxon>Bolidophyceae</taxon>
        <taxon>Parmales</taxon>
        <taxon>Triparmaceae</taxon>
        <taxon>Triparma</taxon>
    </lineage>
</organism>
<feature type="compositionally biased region" description="Polar residues" evidence="6">
    <location>
        <begin position="60"/>
        <end position="73"/>
    </location>
</feature>
<evidence type="ECO:0000256" key="5">
    <source>
        <dbReference type="ARBA" id="ARBA00023242"/>
    </source>
</evidence>
<comment type="caution">
    <text evidence="7">The sequence shown here is derived from an EMBL/GenBank/DDBJ whole genome shotgun (WGS) entry which is preliminary data.</text>
</comment>
<reference evidence="8" key="1">
    <citation type="journal article" date="2023" name="Commun. Biol.">
        <title>Genome analysis of Parmales, the sister group of diatoms, reveals the evolutionary specialization of diatoms from phago-mixotrophs to photoautotrophs.</title>
        <authorList>
            <person name="Ban H."/>
            <person name="Sato S."/>
            <person name="Yoshikawa S."/>
            <person name="Yamada K."/>
            <person name="Nakamura Y."/>
            <person name="Ichinomiya M."/>
            <person name="Sato N."/>
            <person name="Blanc-Mathieu R."/>
            <person name="Endo H."/>
            <person name="Kuwata A."/>
            <person name="Ogata H."/>
        </authorList>
    </citation>
    <scope>NUCLEOTIDE SEQUENCE [LARGE SCALE GENOMIC DNA]</scope>
    <source>
        <strain evidence="8">NIES 3701</strain>
    </source>
</reference>
<dbReference type="GO" id="GO:0003677">
    <property type="term" value="F:DNA binding"/>
    <property type="evidence" value="ECO:0007669"/>
    <property type="project" value="InterPro"/>
</dbReference>
<accession>A0A9W7C2G2</accession>
<keyword evidence="5" id="KW-0539">Nucleus</keyword>
<dbReference type="OrthoDB" id="532500at2759"/>
<feature type="region of interest" description="Disordered" evidence="6">
    <location>
        <begin position="1"/>
        <end position="73"/>
    </location>
</feature>
<name>A0A9W7C2G2_9STRA</name>
<keyword evidence="8" id="KW-1185">Reference proteome</keyword>
<dbReference type="EMBL" id="BRXY01000581">
    <property type="protein sequence ID" value="GMI01520.1"/>
    <property type="molecule type" value="Genomic_DNA"/>
</dbReference>
<evidence type="ECO:0000256" key="2">
    <source>
        <dbReference type="ARBA" id="ARBA00009430"/>
    </source>
</evidence>
<evidence type="ECO:0000256" key="1">
    <source>
        <dbReference type="ARBA" id="ARBA00004604"/>
    </source>
</evidence>
<comment type="subcellular location">
    <subcellularLocation>
        <location evidence="1">Nucleus</location>
        <location evidence="1">Nucleolus</location>
    </subcellularLocation>
</comment>
<feature type="compositionally biased region" description="Low complexity" evidence="6">
    <location>
        <begin position="22"/>
        <end position="43"/>
    </location>
</feature>
<dbReference type="PANTHER" id="PTHR14440">
    <property type="entry name" value="DNA-DIRECTED RNA POLYMERASE I SUBUNIT RPA49"/>
    <property type="match status" value="1"/>
</dbReference>
<evidence type="ECO:0000313" key="7">
    <source>
        <dbReference type="EMBL" id="GMI01520.1"/>
    </source>
</evidence>
<comment type="similarity">
    <text evidence="2">Belongs to the eukaryotic RPA49/POLR1E RNA polymerase subunit family.</text>
</comment>
<evidence type="ECO:0000256" key="3">
    <source>
        <dbReference type="ARBA" id="ARBA00022478"/>
    </source>
</evidence>
<dbReference type="GO" id="GO:0005730">
    <property type="term" value="C:nucleolus"/>
    <property type="evidence" value="ECO:0007669"/>
    <property type="project" value="UniProtKB-SubCell"/>
</dbReference>
<dbReference type="GO" id="GO:0000428">
    <property type="term" value="C:DNA-directed RNA polymerase complex"/>
    <property type="evidence" value="ECO:0007669"/>
    <property type="project" value="UniProtKB-KW"/>
</dbReference>
<keyword evidence="4" id="KW-0804">Transcription</keyword>
<dbReference type="AlphaFoldDB" id="A0A9W7C2G2"/>
<protein>
    <submittedName>
        <fullName evidence="7">Uncharacterized protein</fullName>
    </submittedName>
</protein>
<dbReference type="GO" id="GO:0006351">
    <property type="term" value="P:DNA-templated transcription"/>
    <property type="evidence" value="ECO:0007669"/>
    <property type="project" value="InterPro"/>
</dbReference>
<evidence type="ECO:0000256" key="6">
    <source>
        <dbReference type="SAM" id="MobiDB-lite"/>
    </source>
</evidence>
<evidence type="ECO:0000256" key="4">
    <source>
        <dbReference type="ARBA" id="ARBA00023163"/>
    </source>
</evidence>
<evidence type="ECO:0000313" key="8">
    <source>
        <dbReference type="Proteomes" id="UP001165085"/>
    </source>
</evidence>
<proteinExistence type="inferred from homology"/>
<dbReference type="Proteomes" id="UP001165085">
    <property type="component" value="Unassembled WGS sequence"/>
</dbReference>